<feature type="compositionally biased region" description="Low complexity" evidence="1">
    <location>
        <begin position="730"/>
        <end position="739"/>
    </location>
</feature>
<dbReference type="CDD" id="cd06093">
    <property type="entry name" value="PX_domain"/>
    <property type="match status" value="1"/>
</dbReference>
<dbReference type="PROSITE" id="PS50195">
    <property type="entry name" value="PX"/>
    <property type="match status" value="1"/>
</dbReference>
<gene>
    <name evidence="3" type="ORF">BSAL_18110</name>
</gene>
<dbReference type="EMBL" id="CYKH01001681">
    <property type="protein sequence ID" value="CUG88899.1"/>
    <property type="molecule type" value="Genomic_DNA"/>
</dbReference>
<dbReference type="InterPro" id="IPR036871">
    <property type="entry name" value="PX_dom_sf"/>
</dbReference>
<dbReference type="VEuPathDB" id="TriTrypDB:BSAL_18110"/>
<dbReference type="InterPro" id="IPR001683">
    <property type="entry name" value="PX_dom"/>
</dbReference>
<dbReference type="Gene3D" id="3.30.1520.10">
    <property type="entry name" value="Phox-like domain"/>
    <property type="match status" value="1"/>
</dbReference>
<feature type="compositionally biased region" description="Low complexity" evidence="1">
    <location>
        <begin position="646"/>
        <end position="660"/>
    </location>
</feature>
<feature type="compositionally biased region" description="Polar residues" evidence="1">
    <location>
        <begin position="571"/>
        <end position="580"/>
    </location>
</feature>
<feature type="compositionally biased region" description="Polar residues" evidence="1">
    <location>
        <begin position="1"/>
        <end position="11"/>
    </location>
</feature>
<feature type="compositionally biased region" description="Polar residues" evidence="1">
    <location>
        <begin position="553"/>
        <end position="562"/>
    </location>
</feature>
<dbReference type="AlphaFoldDB" id="A0A0S4JBH5"/>
<accession>A0A0S4JBH5</accession>
<feature type="compositionally biased region" description="Polar residues" evidence="1">
    <location>
        <begin position="521"/>
        <end position="539"/>
    </location>
</feature>
<dbReference type="GO" id="GO:0035091">
    <property type="term" value="F:phosphatidylinositol binding"/>
    <property type="evidence" value="ECO:0007669"/>
    <property type="project" value="InterPro"/>
</dbReference>
<feature type="compositionally biased region" description="Low complexity" evidence="1">
    <location>
        <begin position="133"/>
        <end position="155"/>
    </location>
</feature>
<proteinExistence type="predicted"/>
<evidence type="ECO:0000256" key="1">
    <source>
        <dbReference type="SAM" id="MobiDB-lite"/>
    </source>
</evidence>
<feature type="region of interest" description="Disordered" evidence="1">
    <location>
        <begin position="501"/>
        <end position="600"/>
    </location>
</feature>
<feature type="compositionally biased region" description="Basic and acidic residues" evidence="1">
    <location>
        <begin position="361"/>
        <end position="370"/>
    </location>
</feature>
<feature type="region of interest" description="Disordered" evidence="1">
    <location>
        <begin position="644"/>
        <end position="663"/>
    </location>
</feature>
<dbReference type="SUPFAM" id="SSF64268">
    <property type="entry name" value="PX domain"/>
    <property type="match status" value="1"/>
</dbReference>
<feature type="region of interest" description="Disordered" evidence="1">
    <location>
        <begin position="1"/>
        <end position="56"/>
    </location>
</feature>
<feature type="region of interest" description="Disordered" evidence="1">
    <location>
        <begin position="361"/>
        <end position="404"/>
    </location>
</feature>
<feature type="compositionally biased region" description="Polar residues" evidence="1">
    <location>
        <begin position="710"/>
        <end position="723"/>
    </location>
</feature>
<feature type="domain" description="PX" evidence="2">
    <location>
        <begin position="64"/>
        <end position="230"/>
    </location>
</feature>
<feature type="region of interest" description="Disordered" evidence="1">
    <location>
        <begin position="777"/>
        <end position="805"/>
    </location>
</feature>
<feature type="compositionally biased region" description="Low complexity" evidence="1">
    <location>
        <begin position="41"/>
        <end position="50"/>
    </location>
</feature>
<sequence length="805" mass="86992">MRGSTTTSSDNDAQHCVTEDDAQDSSRPTSERRVTSPPPSSTGSGAASAPHTPTGTSGTSMLFDIVDADVPHATVMFSTDGVMIRYVIRFLNKYGVRWCVERRYSDLLALHENLRESYESTRSLGTKIASFITSGSPVTSSSSTSTSNPSTSSNVRPLLSSADDNANCRRMFPKFPSKVLGKGTNQSIQLIMSRRRDMSHYFTELVRRNCRSFLRTTSAQKLFCDFCKPPPIVRGPGGGVTLSSIPGLVGATTFQVNAVGSESAYYFREDGDGFLSIEQKSYTYAYFTINEWSVPKRGSSASLSTPGRRSPATPKAGAARQGGTKTPTSSTKLPEPAQTGPQDTPAFRAWLKLCATRSPDAPHEIEEEVRVVPSGKKTSKLSSEHAPPPSSSASNNSTSPSRVQKRAALLDRNGCTNALLPTITICLPYARIVHDLYDTQRIVVALRCEKSEGRAEVIRRRDELVAFYRHVANGGVDRLPDIHEAKRFFVNFRRDNPLQQYGGMTVRLSNNSARTRDRLPSSPNSASRCSTPQRTARSSSPKRKRNSTGGSGSNISVNSDTEGNVDRTFRRTNSCPSVEQGQFPEDTNLADDEEEDPNEGKSLVISLASLRFSAAGAGESPTTLSAPGSFPGINMSPPAVAQEQDTTSSATPTLSATPESVVDREACRNSSHVVGYVLSDEQGAVLETRTKMVRNCICSDHVFCAAQLPGGNQSSGPVSSSMTREGGGQETSSQQSTESPLTFSQSPLLHKKQFFTGFESASGFKIHVFAPLSEKLLRPSSPQKGADHRCSTPPGGVSRKTQNRR</sequence>
<dbReference type="OMA" id="AYFTINE"/>
<organism evidence="3 4">
    <name type="scientific">Bodo saltans</name>
    <name type="common">Flagellated protozoan</name>
    <dbReference type="NCBI Taxonomy" id="75058"/>
    <lineage>
        <taxon>Eukaryota</taxon>
        <taxon>Discoba</taxon>
        <taxon>Euglenozoa</taxon>
        <taxon>Kinetoplastea</taxon>
        <taxon>Metakinetoplastina</taxon>
        <taxon>Eubodonida</taxon>
        <taxon>Bodonidae</taxon>
        <taxon>Bodo</taxon>
    </lineage>
</organism>
<feature type="compositionally biased region" description="Polar residues" evidence="1">
    <location>
        <begin position="323"/>
        <end position="332"/>
    </location>
</feature>
<feature type="region of interest" description="Disordered" evidence="1">
    <location>
        <begin position="709"/>
        <end position="743"/>
    </location>
</feature>
<feature type="compositionally biased region" description="Acidic residues" evidence="1">
    <location>
        <begin position="588"/>
        <end position="597"/>
    </location>
</feature>
<protein>
    <recommendedName>
        <fullName evidence="2">PX domain-containing protein</fullName>
    </recommendedName>
</protein>
<evidence type="ECO:0000313" key="4">
    <source>
        <dbReference type="Proteomes" id="UP000051952"/>
    </source>
</evidence>
<evidence type="ECO:0000313" key="3">
    <source>
        <dbReference type="EMBL" id="CUG88899.1"/>
    </source>
</evidence>
<name>A0A0S4JBH5_BODSA</name>
<keyword evidence="4" id="KW-1185">Reference proteome</keyword>
<feature type="region of interest" description="Disordered" evidence="1">
    <location>
        <begin position="296"/>
        <end position="342"/>
    </location>
</feature>
<feature type="region of interest" description="Disordered" evidence="1">
    <location>
        <begin position="133"/>
        <end position="161"/>
    </location>
</feature>
<feature type="compositionally biased region" description="Low complexity" evidence="1">
    <location>
        <begin position="391"/>
        <end position="401"/>
    </location>
</feature>
<evidence type="ECO:0000259" key="2">
    <source>
        <dbReference type="PROSITE" id="PS50195"/>
    </source>
</evidence>
<dbReference type="Proteomes" id="UP000051952">
    <property type="component" value="Unassembled WGS sequence"/>
</dbReference>
<reference evidence="4" key="1">
    <citation type="submission" date="2015-09" db="EMBL/GenBank/DDBJ databases">
        <authorList>
            <consortium name="Pathogen Informatics"/>
        </authorList>
    </citation>
    <scope>NUCLEOTIDE SEQUENCE [LARGE SCALE GENOMIC DNA]</scope>
    <source>
        <strain evidence="4">Lake Konstanz</strain>
    </source>
</reference>